<dbReference type="Proteomes" id="UP000252694">
    <property type="component" value="Unassembled WGS sequence"/>
</dbReference>
<dbReference type="EMBL" id="UFMQ01000004">
    <property type="protein sequence ID" value="SST21160.1"/>
    <property type="molecule type" value="Genomic_DNA"/>
</dbReference>
<evidence type="ECO:0000313" key="2">
    <source>
        <dbReference type="Proteomes" id="UP000252694"/>
    </source>
</evidence>
<dbReference type="RefSeq" id="WP_114189718.1">
    <property type="nucleotide sequence ID" value="NZ_CP084297.1"/>
</dbReference>
<gene>
    <name evidence="1" type="ORF">SAMEA104305318_01361</name>
</gene>
<accession>A0A333V679</accession>
<dbReference type="AlphaFoldDB" id="A0A333V679"/>
<reference evidence="1 2" key="1">
    <citation type="submission" date="2018-07" db="EMBL/GenBank/DDBJ databases">
        <authorList>
            <consortium name="Pathogen Informatics"/>
        </authorList>
    </citation>
    <scope>NUCLEOTIDE SEQUENCE [LARGE SCALE GENOMIC DNA]</scope>
    <source>
        <strain evidence="1 2">4300STDY7045823</strain>
    </source>
</reference>
<organism evidence="1 2">
    <name type="scientific">Acinetobacter baumannii</name>
    <dbReference type="NCBI Taxonomy" id="470"/>
    <lineage>
        <taxon>Bacteria</taxon>
        <taxon>Pseudomonadati</taxon>
        <taxon>Pseudomonadota</taxon>
        <taxon>Gammaproteobacteria</taxon>
        <taxon>Moraxellales</taxon>
        <taxon>Moraxellaceae</taxon>
        <taxon>Acinetobacter</taxon>
        <taxon>Acinetobacter calcoaceticus/baumannii complex</taxon>
    </lineage>
</organism>
<name>A0A333V679_ACIBA</name>
<evidence type="ECO:0000313" key="1">
    <source>
        <dbReference type="EMBL" id="SST21160.1"/>
    </source>
</evidence>
<sequence length="204" mass="23290">MNKKESLTTVTDVGIEVLSDGTPIVSPIYKLFKAGQHAFIQNRINNFVKAANIEHSILEKIIDDEDYTNILFLSLDVVSRTTCKIAIASLALIYKNHKENTQFIKRSLRAFKEIDDLTLSVFEKIYEEYSDTSEALHFTEEKEGGLYFINEYDEVLDLINRGFFSQVASSKHITTKFRPLSAIKNSSTDVFYETIQEAKKLIST</sequence>
<proteinExistence type="predicted"/>
<protein>
    <submittedName>
        <fullName evidence="1">Uncharacterized protein</fullName>
    </submittedName>
</protein>